<name>A0A9D1A4T3_9FIRM</name>
<feature type="compositionally biased region" description="Basic and acidic residues" evidence="2">
    <location>
        <begin position="248"/>
        <end position="262"/>
    </location>
</feature>
<dbReference type="InterPro" id="IPR017853">
    <property type="entry name" value="GH"/>
</dbReference>
<dbReference type="AlphaFoldDB" id="A0A9D1A4T3"/>
<organism evidence="4 5">
    <name type="scientific">Candidatus Copromonas faecavium</name>
    <name type="common">nom. illeg.</name>
    <dbReference type="NCBI Taxonomy" id="2840740"/>
    <lineage>
        <taxon>Bacteria</taxon>
        <taxon>Bacillati</taxon>
        <taxon>Bacillota</taxon>
        <taxon>Clostridia</taxon>
        <taxon>Lachnospirales</taxon>
        <taxon>Lachnospiraceae</taxon>
        <taxon>Candidatus Copromonas (nom. illeg.)</taxon>
    </lineage>
</organism>
<evidence type="ECO:0000256" key="2">
    <source>
        <dbReference type="SAM" id="MobiDB-lite"/>
    </source>
</evidence>
<dbReference type="GO" id="GO:0005975">
    <property type="term" value="P:carbohydrate metabolic process"/>
    <property type="evidence" value="ECO:0007669"/>
    <property type="project" value="InterPro"/>
</dbReference>
<dbReference type="SUPFAM" id="SSF51011">
    <property type="entry name" value="Glycosyl hydrolase domain"/>
    <property type="match status" value="1"/>
</dbReference>
<dbReference type="SUPFAM" id="SSF81296">
    <property type="entry name" value="E set domains"/>
    <property type="match status" value="1"/>
</dbReference>
<dbReference type="InterPro" id="IPR014756">
    <property type="entry name" value="Ig_E-set"/>
</dbReference>
<evidence type="ECO:0000259" key="3">
    <source>
        <dbReference type="SMART" id="SM00642"/>
    </source>
</evidence>
<comment type="caution">
    <text evidence="4">The sequence shown here is derived from an EMBL/GenBank/DDBJ whole genome shotgun (WGS) entry which is preliminary data.</text>
</comment>
<accession>A0A9D1A4T3</accession>
<gene>
    <name evidence="4" type="ORF">IAB28_06035</name>
</gene>
<dbReference type="SUPFAM" id="SSF51445">
    <property type="entry name" value="(Trans)glycosidases"/>
    <property type="match status" value="1"/>
</dbReference>
<dbReference type="PANTHER" id="PTHR43002">
    <property type="entry name" value="GLYCOGEN DEBRANCHING ENZYME"/>
    <property type="match status" value="1"/>
</dbReference>
<dbReference type="Gene3D" id="2.60.40.10">
    <property type="entry name" value="Immunoglobulins"/>
    <property type="match status" value="1"/>
</dbReference>
<feature type="domain" description="Glycosyl hydrolase family 13 catalytic" evidence="3">
    <location>
        <begin position="137"/>
        <end position="561"/>
    </location>
</feature>
<dbReference type="Gene3D" id="2.60.40.1180">
    <property type="entry name" value="Golgi alpha-mannosidase II"/>
    <property type="match status" value="1"/>
</dbReference>
<feature type="region of interest" description="Disordered" evidence="2">
    <location>
        <begin position="217"/>
        <end position="263"/>
    </location>
</feature>
<evidence type="ECO:0000256" key="1">
    <source>
        <dbReference type="ARBA" id="ARBA00008061"/>
    </source>
</evidence>
<dbReference type="InterPro" id="IPR006047">
    <property type="entry name" value="GH13_cat_dom"/>
</dbReference>
<proteinExistence type="inferred from homology"/>
<dbReference type="EMBL" id="DVGC01000032">
    <property type="protein sequence ID" value="HIR05510.1"/>
    <property type="molecule type" value="Genomic_DNA"/>
</dbReference>
<evidence type="ECO:0000313" key="5">
    <source>
        <dbReference type="Proteomes" id="UP000824250"/>
    </source>
</evidence>
<dbReference type="InterPro" id="IPR013780">
    <property type="entry name" value="Glyco_hydro_b"/>
</dbReference>
<reference evidence="4" key="1">
    <citation type="submission" date="2020-10" db="EMBL/GenBank/DDBJ databases">
        <authorList>
            <person name="Gilroy R."/>
        </authorList>
    </citation>
    <scope>NUCLEOTIDE SEQUENCE</scope>
    <source>
        <strain evidence="4">CHK180-2868</strain>
    </source>
</reference>
<sequence length="716" mass="80872">MTEGTNRKRILYPLGVTPEPDGVNILVQARGEEAFLLLYEPGAAEPCEKIAFPREDRMGDVWSMFLQREDFSRLEYQIEVDGRMIADPCARKITGRETWGDENRAGLPVRGCMPEEEFDWEGDKRPMIPYSDTILYRLHVRGFTMHPSSGAAHPGTFLGVAEKIPYLKELGVTSVELMPVAEFDEVMTEPVMPGYSGRTVDAAAFREEKFPKTVSFAQAGKAGAAPESEGTDRGMGTAKEAPEADGAVLEKPDGKKRTEAARSEVPTGRINYWGYGPSYLYAVKAAYGSGKEMSPEAEFKTLVKSLHREGMECIIELYLTGKEGPDEVVQALRYWAAEYHVDGFRLSGFPPVALTGESPFLSDIKLFADNWNEVFSRKPAVGYAAPKSGKAPVTEKHLAEYHSGFQDDMRRVLKGDEGMVQSLAWHLRRNPEDFAVINYMANTNGFTMADMVSYDRKHNEKNGEENRDGTDFNCSWNCGEEGPTKKKRIKKLRWQQLKNAYLLLFLSQGTPLLLAGDEFGNSQEGNNNAYCQDNEISWLDWGLLEANRRQMEFVKRLIAFRKAHPVFHMDREPRLMDYRSCGRPDMSYHGEYAWKPEYESFRRQLGVLYWGPYQMREDGSEDNTFYVAFNMHWEPHMFGLPRLPKGEAWYLVCDTSKDSEEGEALLAAEEPLKNQLLGAAPPRSILILQAGKAGEKEKKKKKRKEQSCDAGKSGNP</sequence>
<comment type="similarity">
    <text evidence="1">Belongs to the glycosyl hydrolase 13 family.</text>
</comment>
<dbReference type="Proteomes" id="UP000824250">
    <property type="component" value="Unassembled WGS sequence"/>
</dbReference>
<dbReference type="CDD" id="cd11234">
    <property type="entry name" value="E_set_GDE_N"/>
    <property type="match status" value="1"/>
</dbReference>
<dbReference type="SMART" id="SM00642">
    <property type="entry name" value="Aamy"/>
    <property type="match status" value="1"/>
</dbReference>
<dbReference type="InterPro" id="IPR013783">
    <property type="entry name" value="Ig-like_fold"/>
</dbReference>
<evidence type="ECO:0000313" key="4">
    <source>
        <dbReference type="EMBL" id="HIR05510.1"/>
    </source>
</evidence>
<feature type="region of interest" description="Disordered" evidence="2">
    <location>
        <begin position="691"/>
        <end position="716"/>
    </location>
</feature>
<protein>
    <submittedName>
        <fullName evidence="4">Alpha-amylase</fullName>
    </submittedName>
</protein>
<reference evidence="4" key="2">
    <citation type="journal article" date="2021" name="PeerJ">
        <title>Extensive microbial diversity within the chicken gut microbiome revealed by metagenomics and culture.</title>
        <authorList>
            <person name="Gilroy R."/>
            <person name="Ravi A."/>
            <person name="Getino M."/>
            <person name="Pursley I."/>
            <person name="Horton D.L."/>
            <person name="Alikhan N.F."/>
            <person name="Baker D."/>
            <person name="Gharbi K."/>
            <person name="Hall N."/>
            <person name="Watson M."/>
            <person name="Adriaenssens E.M."/>
            <person name="Foster-Nyarko E."/>
            <person name="Jarju S."/>
            <person name="Secka A."/>
            <person name="Antonio M."/>
            <person name="Oren A."/>
            <person name="Chaudhuri R.R."/>
            <person name="La Ragione R."/>
            <person name="Hildebrand F."/>
            <person name="Pallen M.J."/>
        </authorList>
    </citation>
    <scope>NUCLEOTIDE SEQUENCE</scope>
    <source>
        <strain evidence="4">CHK180-2868</strain>
    </source>
</reference>
<dbReference type="Gene3D" id="3.20.20.80">
    <property type="entry name" value="Glycosidases"/>
    <property type="match status" value="3"/>
</dbReference>